<keyword evidence="2" id="KW-1185">Reference proteome</keyword>
<evidence type="ECO:0000313" key="1">
    <source>
        <dbReference type="EMBL" id="MCD5310671.1"/>
    </source>
</evidence>
<sequence length="262" mass="27381">MRSPRNRILAGAGAAVLGGAVLFAGIGGQGGDANAAQKSPAPVVQQAVAPSATAAPQVQAAAAKTPVQIFKASRKKAKGAKTVRVQATFEDKGGDVKVDLRMTQAGKATGTISTPADGSMKLILVSKKKGYFKPGKKMLNEIAGGDKAVKERLAGRWFAFKKGDGLDDAFALGSMKTYTQDIFVLSGKQSGLTKVKGAKVKGYKKTVGLKEKGYPGTLLIAADGTYRLAGYRDPESRVTYSAWNKKVTVKAPKKTLKAADFS</sequence>
<evidence type="ECO:0008006" key="3">
    <source>
        <dbReference type="Google" id="ProtNLM"/>
    </source>
</evidence>
<dbReference type="Gene3D" id="2.50.20.20">
    <property type="match status" value="1"/>
</dbReference>
<proteinExistence type="predicted"/>
<reference evidence="1" key="1">
    <citation type="submission" date="2021-11" db="EMBL/GenBank/DDBJ databases">
        <title>Streptomyces corallinus and Kineosporia corallina sp. nov., two new coral-derived marine actinobacteria.</title>
        <authorList>
            <person name="Buangrab K."/>
            <person name="Sutthacheep M."/>
            <person name="Yeemin T."/>
            <person name="Harunari E."/>
            <person name="Igarashi Y."/>
            <person name="Sripreechasak P."/>
            <person name="Kanchanasin P."/>
            <person name="Tanasupawat S."/>
            <person name="Phongsopitanun W."/>
        </authorList>
    </citation>
    <scope>NUCLEOTIDE SEQUENCE</scope>
    <source>
        <strain evidence="1">JCM 31032</strain>
    </source>
</reference>
<dbReference type="EMBL" id="JAJOMB010000003">
    <property type="protein sequence ID" value="MCD5310671.1"/>
    <property type="molecule type" value="Genomic_DNA"/>
</dbReference>
<accession>A0A9X1NCC6</accession>
<comment type="caution">
    <text evidence="1">The sequence shown here is derived from an EMBL/GenBank/DDBJ whole genome shotgun (WGS) entry which is preliminary data.</text>
</comment>
<dbReference type="AlphaFoldDB" id="A0A9X1NCC6"/>
<protein>
    <recommendedName>
        <fullName evidence="3">Lipoprotein</fullName>
    </recommendedName>
</protein>
<organism evidence="1 2">
    <name type="scientific">Kineosporia babensis</name>
    <dbReference type="NCBI Taxonomy" id="499548"/>
    <lineage>
        <taxon>Bacteria</taxon>
        <taxon>Bacillati</taxon>
        <taxon>Actinomycetota</taxon>
        <taxon>Actinomycetes</taxon>
        <taxon>Kineosporiales</taxon>
        <taxon>Kineosporiaceae</taxon>
        <taxon>Kineosporia</taxon>
    </lineage>
</organism>
<name>A0A9X1NCC6_9ACTN</name>
<gene>
    <name evidence="1" type="ORF">LR394_07175</name>
</gene>
<dbReference type="Proteomes" id="UP001138997">
    <property type="component" value="Unassembled WGS sequence"/>
</dbReference>
<evidence type="ECO:0000313" key="2">
    <source>
        <dbReference type="Proteomes" id="UP001138997"/>
    </source>
</evidence>
<dbReference type="RefSeq" id="WP_231439758.1">
    <property type="nucleotide sequence ID" value="NZ_JAJOMB010000003.1"/>
</dbReference>